<dbReference type="InterPro" id="IPR001650">
    <property type="entry name" value="Helicase_C-like"/>
</dbReference>
<dbReference type="PROSITE" id="PS51192">
    <property type="entry name" value="HELICASE_ATP_BIND_1"/>
    <property type="match status" value="1"/>
</dbReference>
<dbReference type="SMART" id="SM00487">
    <property type="entry name" value="DEXDc"/>
    <property type="match status" value="1"/>
</dbReference>
<dbReference type="Proteomes" id="UP000241822">
    <property type="component" value="Segment"/>
</dbReference>
<dbReference type="InterPro" id="IPR038718">
    <property type="entry name" value="SNF2-like_sf"/>
</dbReference>
<dbReference type="InterPro" id="IPR027417">
    <property type="entry name" value="P-loop_NTPase"/>
</dbReference>
<name>A0A2H4P8A3_9CAUD</name>
<dbReference type="Pfam" id="PF00176">
    <property type="entry name" value="SNF2-rel_dom"/>
    <property type="match status" value="1"/>
</dbReference>
<dbReference type="InterPro" id="IPR000330">
    <property type="entry name" value="SNF2_N"/>
</dbReference>
<feature type="domain" description="Helicase C-terminal" evidence="3">
    <location>
        <begin position="472"/>
        <end position="640"/>
    </location>
</feature>
<sequence length="641" mass="72323">MQFTASIDGDNLILSWDNKSPHVERDLHELGGAWEDFNSYRFRFDEPTAKKVLRYAKMNGKLIFASGAKEAVKELVETTRRAERLTRGDADAEVPQNLIDQAPETAKALRSYQRAGVAFISSNKSTLLADDPGSGKTLQTIASMIAADVEGDILVLAPSIAVQVTWPAEISRWSPNDEVLRVVGTRKQREKELAKLQRRSKAKRRWVLCNIEMVKTRYHKQKVVNGKVRKSYYEHTYPELFYINQDQKGKREWDSIVVDESHRALITKKSRSSDQTLTRCGMGKLLVKDHGLRVALSGTPFRGKPENLWGTLNWLFPDKYTSFWKWVSQWFETNSGFFGGTEISELADNRKADFYKAIQPFTLRRTKSEIAPDLPPKSYAGSVPPGIEYEPEQHDGLVGHWLDMSAKQERAYREMEEYATAALESGTLVANGVLSELTRLKQFATSYGQLEIKQDADGFDIPVFKPSLPSNKFDWLVEFLDELGIDGSEPDKDCRKVVVASQFTSIIDVFAEGLEKKGIDVLKITGKVSAANRKAAVEAFQQDTGPQVLMLNTMAGGVALTLDRADDIVILDETFIPDDQTQVEDRVHRVSRNHNVTVHYVRSIKTVEERIAKLTYDRDSLQKQLIDGSRGINIARKIVGK</sequence>
<evidence type="ECO:0000313" key="5">
    <source>
        <dbReference type="Proteomes" id="UP000241822"/>
    </source>
</evidence>
<organism evidence="4 5">
    <name type="scientific">Corynebacterium phage C3PO</name>
    <dbReference type="NCBI Taxonomy" id="2047868"/>
    <lineage>
        <taxon>Viruses</taxon>
        <taxon>Duplodnaviria</taxon>
        <taxon>Heunggongvirae</taxon>
        <taxon>Uroviricota</taxon>
        <taxon>Caudoviricetes</taxon>
        <taxon>Zierdtviridae</taxon>
        <taxon>Toshachvirinae</taxon>
        <taxon>Ceetrepovirus</taxon>
        <taxon>Ceetrepovirus C3PO</taxon>
        <taxon>Corynebacterium virus C3PO</taxon>
    </lineage>
</organism>
<dbReference type="PROSITE" id="PS51194">
    <property type="entry name" value="HELICASE_CTER"/>
    <property type="match status" value="1"/>
</dbReference>
<keyword evidence="5" id="KW-1185">Reference proteome</keyword>
<dbReference type="CDD" id="cd18793">
    <property type="entry name" value="SF2_C_SNF"/>
    <property type="match status" value="1"/>
</dbReference>
<proteinExistence type="predicted"/>
<dbReference type="GO" id="GO:0016787">
    <property type="term" value="F:hydrolase activity"/>
    <property type="evidence" value="ECO:0007669"/>
    <property type="project" value="UniProtKB-KW"/>
</dbReference>
<keyword evidence="1" id="KW-0378">Hydrolase</keyword>
<dbReference type="SMART" id="SM00490">
    <property type="entry name" value="HELICc"/>
    <property type="match status" value="1"/>
</dbReference>
<dbReference type="EMBL" id="MG198776">
    <property type="protein sequence ID" value="ATW58471.1"/>
    <property type="molecule type" value="Genomic_DNA"/>
</dbReference>
<accession>A0A2H4P8A3</accession>
<evidence type="ECO:0000259" key="3">
    <source>
        <dbReference type="PROSITE" id="PS51194"/>
    </source>
</evidence>
<dbReference type="PANTHER" id="PTHR10799">
    <property type="entry name" value="SNF2/RAD54 HELICASE FAMILY"/>
    <property type="match status" value="1"/>
</dbReference>
<dbReference type="GO" id="GO:0005524">
    <property type="term" value="F:ATP binding"/>
    <property type="evidence" value="ECO:0007669"/>
    <property type="project" value="InterPro"/>
</dbReference>
<evidence type="ECO:0000313" key="4">
    <source>
        <dbReference type="EMBL" id="ATW58471.1"/>
    </source>
</evidence>
<dbReference type="Gene3D" id="3.40.50.300">
    <property type="entry name" value="P-loop containing nucleotide triphosphate hydrolases"/>
    <property type="match status" value="1"/>
</dbReference>
<dbReference type="OrthoDB" id="2514at10239"/>
<protein>
    <recommendedName>
        <fullName evidence="6">DNA helicase</fullName>
    </recommendedName>
</protein>
<reference evidence="4 5" key="1">
    <citation type="submission" date="2017-10" db="EMBL/GenBank/DDBJ databases">
        <authorList>
            <person name="Almansoob K.M."/>
            <person name="Barra A."/>
            <person name="Canlas S.M."/>
            <person name="Chawla N."/>
            <person name="Johnson B.N."/>
            <person name="Kuhl M.D."/>
            <person name="Lin J.Y."/>
            <person name="Patel D.V."/>
            <person name="Reddy A.G."/>
            <person name="Sobol L."/>
            <person name="Solorzano-Papili D."/>
            <person name="Monti D.L."/>
            <person name="Stoner T.H."/>
            <person name="Garlena R.A."/>
            <person name="Russell D.A."/>
            <person name="Pope W.H."/>
            <person name="Jacobs-Sera D."/>
            <person name="Hatfull G.F."/>
        </authorList>
    </citation>
    <scope>NUCLEOTIDE SEQUENCE [LARGE SCALE GENOMIC DNA]</scope>
</reference>
<dbReference type="InterPro" id="IPR049730">
    <property type="entry name" value="SNF2/RAD54-like_C"/>
</dbReference>
<dbReference type="SUPFAM" id="SSF52540">
    <property type="entry name" value="P-loop containing nucleoside triphosphate hydrolases"/>
    <property type="match status" value="2"/>
</dbReference>
<dbReference type="Pfam" id="PF00271">
    <property type="entry name" value="Helicase_C"/>
    <property type="match status" value="1"/>
</dbReference>
<evidence type="ECO:0008006" key="6">
    <source>
        <dbReference type="Google" id="ProtNLM"/>
    </source>
</evidence>
<dbReference type="Gene3D" id="3.40.50.10810">
    <property type="entry name" value="Tandem AAA-ATPase domain"/>
    <property type="match status" value="1"/>
</dbReference>
<feature type="domain" description="Helicase ATP-binding" evidence="2">
    <location>
        <begin position="117"/>
        <end position="318"/>
    </location>
</feature>
<dbReference type="InterPro" id="IPR014001">
    <property type="entry name" value="Helicase_ATP-bd"/>
</dbReference>
<evidence type="ECO:0000256" key="1">
    <source>
        <dbReference type="ARBA" id="ARBA00022801"/>
    </source>
</evidence>
<evidence type="ECO:0000259" key="2">
    <source>
        <dbReference type="PROSITE" id="PS51192"/>
    </source>
</evidence>
<gene>
    <name evidence="4" type="ORF">SEA_C3PO_72</name>
</gene>